<dbReference type="RefSeq" id="WP_315732945.1">
    <property type="nucleotide sequence ID" value="NZ_JAVYII010000004.1"/>
</dbReference>
<evidence type="ECO:0000256" key="6">
    <source>
        <dbReference type="SAM" id="MobiDB-lite"/>
    </source>
</evidence>
<keyword evidence="3" id="KW-0378">Hydrolase</keyword>
<name>A0ABU3PW64_9ACTN</name>
<evidence type="ECO:0000313" key="11">
    <source>
        <dbReference type="Proteomes" id="UP001268542"/>
    </source>
</evidence>
<dbReference type="InterPro" id="IPR000209">
    <property type="entry name" value="Peptidase_S8/S53_dom"/>
</dbReference>
<comment type="similarity">
    <text evidence="1 5">Belongs to the peptidase S8 family.</text>
</comment>
<dbReference type="PANTHER" id="PTHR43806">
    <property type="entry name" value="PEPTIDASE S8"/>
    <property type="match status" value="1"/>
</dbReference>
<dbReference type="PROSITE" id="PS51892">
    <property type="entry name" value="SUBTILASE"/>
    <property type="match status" value="1"/>
</dbReference>
<evidence type="ECO:0000313" key="10">
    <source>
        <dbReference type="EMBL" id="MDT9593449.1"/>
    </source>
</evidence>
<dbReference type="InterPro" id="IPR036852">
    <property type="entry name" value="Peptidase_S8/S53_dom_sf"/>
</dbReference>
<evidence type="ECO:0000256" key="3">
    <source>
        <dbReference type="ARBA" id="ARBA00022801"/>
    </source>
</evidence>
<evidence type="ECO:0000256" key="8">
    <source>
        <dbReference type="SAM" id="SignalP"/>
    </source>
</evidence>
<keyword evidence="8" id="KW-0732">Signal</keyword>
<dbReference type="PROSITE" id="PS00137">
    <property type="entry name" value="SUBTILASE_HIS"/>
    <property type="match status" value="1"/>
</dbReference>
<keyword evidence="7" id="KW-1133">Transmembrane helix</keyword>
<dbReference type="Pfam" id="PF00082">
    <property type="entry name" value="Peptidase_S8"/>
    <property type="match status" value="1"/>
</dbReference>
<accession>A0ABU3PW64</accession>
<dbReference type="EMBL" id="JAVYII010000004">
    <property type="protein sequence ID" value="MDT9593449.1"/>
    <property type="molecule type" value="Genomic_DNA"/>
</dbReference>
<keyword evidence="2" id="KW-0645">Protease</keyword>
<gene>
    <name evidence="10" type="ORF">RDV89_10250</name>
</gene>
<feature type="transmembrane region" description="Helical" evidence="7">
    <location>
        <begin position="404"/>
        <end position="425"/>
    </location>
</feature>
<evidence type="ECO:0000259" key="9">
    <source>
        <dbReference type="Pfam" id="PF00082"/>
    </source>
</evidence>
<keyword evidence="7" id="KW-0812">Transmembrane</keyword>
<dbReference type="Proteomes" id="UP001268542">
    <property type="component" value="Unassembled WGS sequence"/>
</dbReference>
<proteinExistence type="inferred from homology"/>
<dbReference type="SUPFAM" id="SSF52743">
    <property type="entry name" value="Subtilisin-like"/>
    <property type="match status" value="1"/>
</dbReference>
<feature type="chain" id="PRO_5045253492" evidence="8">
    <location>
        <begin position="28"/>
        <end position="433"/>
    </location>
</feature>
<feature type="signal peptide" evidence="8">
    <location>
        <begin position="1"/>
        <end position="27"/>
    </location>
</feature>
<dbReference type="InterPro" id="IPR022398">
    <property type="entry name" value="Peptidase_S8_His-AS"/>
</dbReference>
<evidence type="ECO:0000256" key="4">
    <source>
        <dbReference type="ARBA" id="ARBA00022825"/>
    </source>
</evidence>
<feature type="region of interest" description="Disordered" evidence="6">
    <location>
        <begin position="375"/>
        <end position="394"/>
    </location>
</feature>
<comment type="caution">
    <text evidence="5">Lacks conserved residue(s) required for the propagation of feature annotation.</text>
</comment>
<feature type="domain" description="Peptidase S8/S53" evidence="9">
    <location>
        <begin position="105"/>
        <end position="348"/>
    </location>
</feature>
<evidence type="ECO:0000256" key="5">
    <source>
        <dbReference type="PROSITE-ProRule" id="PRU01240"/>
    </source>
</evidence>
<evidence type="ECO:0000256" key="2">
    <source>
        <dbReference type="ARBA" id="ARBA00022670"/>
    </source>
</evidence>
<dbReference type="Gene3D" id="3.40.50.200">
    <property type="entry name" value="Peptidase S8/S53 domain"/>
    <property type="match status" value="1"/>
</dbReference>
<feature type="compositionally biased region" description="Pro residues" evidence="6">
    <location>
        <begin position="229"/>
        <end position="241"/>
    </location>
</feature>
<evidence type="ECO:0000256" key="7">
    <source>
        <dbReference type="SAM" id="Phobius"/>
    </source>
</evidence>
<keyword evidence="11" id="KW-1185">Reference proteome</keyword>
<reference evidence="10 11" key="1">
    <citation type="submission" date="2023-08" db="EMBL/GenBank/DDBJ databases">
        <title>Nocardioides seae sp. nov., a bacterium isolated from a soil.</title>
        <authorList>
            <person name="Wang X."/>
        </authorList>
    </citation>
    <scope>NUCLEOTIDE SEQUENCE [LARGE SCALE GENOMIC DNA]</scope>
    <source>
        <strain evidence="10 11">YZH12</strain>
    </source>
</reference>
<keyword evidence="7" id="KW-0472">Membrane</keyword>
<keyword evidence="4" id="KW-0720">Serine protease</keyword>
<evidence type="ECO:0000256" key="1">
    <source>
        <dbReference type="ARBA" id="ARBA00011073"/>
    </source>
</evidence>
<organism evidence="10 11">
    <name type="scientific">Nocardioides imazamoxiresistens</name>
    <dbReference type="NCBI Taxonomy" id="3231893"/>
    <lineage>
        <taxon>Bacteria</taxon>
        <taxon>Bacillati</taxon>
        <taxon>Actinomycetota</taxon>
        <taxon>Actinomycetes</taxon>
        <taxon>Propionibacteriales</taxon>
        <taxon>Nocardioidaceae</taxon>
        <taxon>Nocardioides</taxon>
    </lineage>
</organism>
<comment type="caution">
    <text evidence="10">The sequence shown here is derived from an EMBL/GenBank/DDBJ whole genome shotgun (WGS) entry which is preliminary data.</text>
</comment>
<dbReference type="PANTHER" id="PTHR43806:SF11">
    <property type="entry name" value="CEREVISIN-RELATED"/>
    <property type="match status" value="1"/>
</dbReference>
<dbReference type="InterPro" id="IPR050131">
    <property type="entry name" value="Peptidase_S8_subtilisin-like"/>
</dbReference>
<protein>
    <submittedName>
        <fullName evidence="10">S8 family serine peptidase</fullName>
    </submittedName>
</protein>
<feature type="region of interest" description="Disordered" evidence="6">
    <location>
        <begin position="227"/>
        <end position="247"/>
    </location>
</feature>
<sequence length="433" mass="42827">MRSRTLGALAGALAVAATAVVPVGAHASGTAPQPALTAVPCPPDNQPDAEALDTPGASPLATELDFTTLHADYPAATDVGVAVLGTGVVPSARLAVEGSGTFGSPAPTAQVESLHGTQVAGIVAGTAADGEPAPGVAPGARIFSVQVADVRTGEAPEGGGGPQLVEPTAQSVEAGLAWVAQNAANLGIRVATVSVGVADAGDGALETQVAALADQGVLVVAAQGEAVPPEEPYGPGNPPPDISTDEPPSFPAGFEQPHVLAVGALPRLGSDAAGTNVPSYRTDVVAPSGAITFDGLGGTCEVDGSSGYAAAVVSGVAALMFASNPGWTPAQVRTRIIETAGGVTDAPNAYSGAGSVQPVEALSRVLDVQPDGTLVESSGVPRESVQAQAPRLPEDPLDRSRTEFLWWGLLAGAGVVLALVLRPALRRAGRGTR</sequence>